<reference evidence="2 3" key="1">
    <citation type="submission" date="2016-11" db="EMBL/GenBank/DDBJ databases">
        <authorList>
            <person name="Jaros S."/>
            <person name="Januszkiewicz K."/>
            <person name="Wedrychowicz H."/>
        </authorList>
    </citation>
    <scope>NUCLEOTIDE SEQUENCE [LARGE SCALE GENOMIC DNA]</scope>
    <source>
        <strain evidence="2 3">CGMCC 1.10190</strain>
    </source>
</reference>
<keyword evidence="3" id="KW-1185">Reference proteome</keyword>
<dbReference type="Pfam" id="PF05050">
    <property type="entry name" value="Methyltransf_21"/>
    <property type="match status" value="1"/>
</dbReference>
<dbReference type="OrthoDB" id="9810122at2"/>
<dbReference type="STRING" id="658167.SAMN04488135_1276"/>
<keyword evidence="2" id="KW-0489">Methyltransferase</keyword>
<proteinExistence type="predicted"/>
<gene>
    <name evidence="2" type="ORF">SAMN04488135_1276</name>
</gene>
<dbReference type="NCBIfam" id="TIGR01444">
    <property type="entry name" value="fkbM_fam"/>
    <property type="match status" value="1"/>
</dbReference>
<feature type="domain" description="Methyltransferase FkbM" evidence="1">
    <location>
        <begin position="28"/>
        <end position="190"/>
    </location>
</feature>
<dbReference type="SUPFAM" id="SSF53335">
    <property type="entry name" value="S-adenosyl-L-methionine-dependent methyltransferases"/>
    <property type="match status" value="1"/>
</dbReference>
<dbReference type="AlphaFoldDB" id="A0A1M6BKA1"/>
<dbReference type="GO" id="GO:0032259">
    <property type="term" value="P:methylation"/>
    <property type="evidence" value="ECO:0007669"/>
    <property type="project" value="UniProtKB-KW"/>
</dbReference>
<dbReference type="GO" id="GO:0008168">
    <property type="term" value="F:methyltransferase activity"/>
    <property type="evidence" value="ECO:0007669"/>
    <property type="project" value="UniProtKB-KW"/>
</dbReference>
<dbReference type="EMBL" id="FQXE01000027">
    <property type="protein sequence ID" value="SHI49149.1"/>
    <property type="molecule type" value="Genomic_DNA"/>
</dbReference>
<evidence type="ECO:0000313" key="3">
    <source>
        <dbReference type="Proteomes" id="UP000184226"/>
    </source>
</evidence>
<sequence>MFISYAQNFEDVMLWRALKHIERGFYIDIGAQDPVIDSISRAFYEHGWRGIHVEPTEQYSKKLKDARPDEIVEQVAIGNGDTTLEFFEFSDTGLSTADAAIALQHQSAGYHASRTEVPVISMDLLLDKYSDKTIHWLKIDVEGYEKNVIESWSYSNVRPWILIIESTKPLTQQQSHLEWDYLIVDKGYVFVYFDGLNRFYIHKDKIDLKNSFDRPPNIFDGFTLSGSASQPFYQNMQNRIKKAKVMERQAEAKTHHAEVRAQQAEVRAQQAEHILEGICTSSSWRLTAPLRWIGRQLRLLRLHGIRPRLKKLTKIIFLPIFRRIDRFLIAHPVCRSRCLMFLSRIGLYGFLHSVYVRLLGSREWQAIVPRERPPLELQHLTPRARDIYKALKGACRSEKGG</sequence>
<protein>
    <submittedName>
        <fullName evidence="2">Methyltransferase, FkbM family</fullName>
    </submittedName>
</protein>
<dbReference type="Proteomes" id="UP000184226">
    <property type="component" value="Unassembled WGS sequence"/>
</dbReference>
<organism evidence="2 3">
    <name type="scientific">Pollutimonas bauzanensis</name>
    <dbReference type="NCBI Taxonomy" id="658167"/>
    <lineage>
        <taxon>Bacteria</taxon>
        <taxon>Pseudomonadati</taxon>
        <taxon>Pseudomonadota</taxon>
        <taxon>Betaproteobacteria</taxon>
        <taxon>Burkholderiales</taxon>
        <taxon>Alcaligenaceae</taxon>
        <taxon>Pollutimonas</taxon>
    </lineage>
</organism>
<accession>A0A1M6BKA1</accession>
<evidence type="ECO:0000259" key="1">
    <source>
        <dbReference type="Pfam" id="PF05050"/>
    </source>
</evidence>
<evidence type="ECO:0000313" key="2">
    <source>
        <dbReference type="EMBL" id="SHI49149.1"/>
    </source>
</evidence>
<dbReference type="InterPro" id="IPR006342">
    <property type="entry name" value="FkbM_mtfrase"/>
</dbReference>
<name>A0A1M6BKA1_9BURK</name>
<dbReference type="RefSeq" id="WP_073110165.1">
    <property type="nucleotide sequence ID" value="NZ_FQXE01000027.1"/>
</dbReference>
<dbReference type="InterPro" id="IPR029063">
    <property type="entry name" value="SAM-dependent_MTases_sf"/>
</dbReference>
<keyword evidence="2" id="KW-0808">Transferase</keyword>
<dbReference type="Gene3D" id="3.40.50.150">
    <property type="entry name" value="Vaccinia Virus protein VP39"/>
    <property type="match status" value="1"/>
</dbReference>